<sequence length="894" mass="98343">MKLYRNGVKWDREQRIRTNDNWDMIENNFNNAVQKTIDEAVSQVEDGIRLNYLTPPVDTFADIETTHPNPSIGDAVGVISEGKVYRYNGTEWKYKFQIDPGPYSQIVNDLGDITQFREFDPSVIEKMENEFAERGVNVKWFGASGSDQSTTGSISSGSNELTVTDAIDFEVGQGILIEGAGPGGVAEVAELQITSAPTTAGDVLVTLDGISTAIAVDPAVEDTAIAVADKIRNTAFTGWTTGGTAGTDTVTFTCDTAGEKQDAVYNDNGTGATGTMTTTTQGARGNNLVTEIIAINGTTFTIADSANTDVLSASVEHDDAQAIQEASNYAKNINSKVFVPNGKFEIKKDVIIYTDLECIGTFVINADIGNKIYINRILPEQNIDPNTLGGLTEESTLITGLEGRIGTLYFYSTEELIKRTGGNPSYTKRETSEIINGNGKIYPPLEHTYDPSQLTVTFYPKEAALIINNLKIEVTGTVDETLSSVIEVIRSDVNVVDVDIKNMQDNGYLNAAIATRKSTNINFERPKIKGFKKTGSGYGITMYDTSNVVINNGNITECRHALTGRHQKRVFVNGGVYHSPITSPVDTHWADGFYIDNAQLITEEVGASVTTVCGKDFKIRNSELIGGKNLTKLRADTKELAGKWVVENCDWKPNGGELVAVSTDESSPNTFDYGRKMKRPEKTIIRDLAITPQSTPSSLRFFRVNDDQFPQTSWGTIDIDNVIVEGYSGSFYAYHFIRNDQHFDGSRETKIKVRNIEFNNGGDSCYIQSINVDATRIFEYIFADCRNINYKSHEDSFSLVKIIDSSITRIFETDTSQTAENVGDFIIEYSEMDGTNINGHFRIQFLNNIFAGDITSTHIGIDTRNIRAMGNSARTGTTGYPTNLDGYVNTNYFI</sequence>
<organism evidence="1 2">
    <name type="scientific">Gracilibacillus thailandensis</name>
    <dbReference type="NCBI Taxonomy" id="563735"/>
    <lineage>
        <taxon>Bacteria</taxon>
        <taxon>Bacillati</taxon>
        <taxon>Bacillota</taxon>
        <taxon>Bacilli</taxon>
        <taxon>Bacillales</taxon>
        <taxon>Bacillaceae</taxon>
        <taxon>Gracilibacillus</taxon>
    </lineage>
</organism>
<comment type="caution">
    <text evidence="1">The sequence shown here is derived from an EMBL/GenBank/DDBJ whole genome shotgun (WGS) entry which is preliminary data.</text>
</comment>
<dbReference type="SUPFAM" id="SSF51126">
    <property type="entry name" value="Pectin lyase-like"/>
    <property type="match status" value="1"/>
</dbReference>
<gene>
    <name evidence="1" type="ORF">GH885_02245</name>
</gene>
<evidence type="ECO:0000313" key="1">
    <source>
        <dbReference type="EMBL" id="MRI65167.1"/>
    </source>
</evidence>
<reference evidence="1 2" key="1">
    <citation type="submission" date="2019-10" db="EMBL/GenBank/DDBJ databases">
        <title>Gracilibacillus salitolerans sp. nov., a moderate halophile isolated from a saline soil in northwest China.</title>
        <authorList>
            <person name="Gan L."/>
        </authorList>
    </citation>
    <scope>NUCLEOTIDE SEQUENCE [LARGE SCALE GENOMIC DNA]</scope>
    <source>
        <strain evidence="1 2">TP2-8</strain>
    </source>
</reference>
<protein>
    <recommendedName>
        <fullName evidence="3">Pectate lyase superfamily protein domain-containing protein</fullName>
    </recommendedName>
</protein>
<dbReference type="RefSeq" id="WP_153834030.1">
    <property type="nucleotide sequence ID" value="NZ_JBHUMW010000107.1"/>
</dbReference>
<dbReference type="AlphaFoldDB" id="A0A6N7QSS0"/>
<proteinExistence type="predicted"/>
<dbReference type="Proteomes" id="UP000435187">
    <property type="component" value="Unassembled WGS sequence"/>
</dbReference>
<keyword evidence="2" id="KW-1185">Reference proteome</keyword>
<dbReference type="InterPro" id="IPR011050">
    <property type="entry name" value="Pectin_lyase_fold/virulence"/>
</dbReference>
<evidence type="ECO:0000313" key="2">
    <source>
        <dbReference type="Proteomes" id="UP000435187"/>
    </source>
</evidence>
<name>A0A6N7QSS0_9BACI</name>
<accession>A0A6N7QSS0</accession>
<dbReference type="EMBL" id="WJEE01000002">
    <property type="protein sequence ID" value="MRI65167.1"/>
    <property type="molecule type" value="Genomic_DNA"/>
</dbReference>
<evidence type="ECO:0008006" key="3">
    <source>
        <dbReference type="Google" id="ProtNLM"/>
    </source>
</evidence>